<feature type="transmembrane region" description="Helical" evidence="1">
    <location>
        <begin position="108"/>
        <end position="130"/>
    </location>
</feature>
<sequence>MVSKKSLLGISALVWMIAGFNVLRLGILEYPEHLSVILVFLTVLSFLPFGFMFQNMVKKNTIRINSFTNEKILFLKFFPLKSYLIITFMMSFGIFLRNNDNVPRYFIAFFYTGLGTALFLAGIKFAVNFFRWSSQD</sequence>
<accession>H6LHT5</accession>
<name>H6LHT5_ACEWD</name>
<keyword evidence="1" id="KW-0812">Transmembrane</keyword>
<keyword evidence="1" id="KW-0472">Membrane</keyword>
<dbReference type="RefSeq" id="WP_014354867.1">
    <property type="nucleotide sequence ID" value="NC_016894.1"/>
</dbReference>
<feature type="transmembrane region" description="Helical" evidence="1">
    <location>
        <begin position="7"/>
        <end position="27"/>
    </location>
</feature>
<dbReference type="eggNOG" id="ENOG5032Y15">
    <property type="taxonomic scope" value="Bacteria"/>
</dbReference>
<protein>
    <submittedName>
        <fullName evidence="2">Uncharacterized protein</fullName>
    </submittedName>
</protein>
<keyword evidence="3" id="KW-1185">Reference proteome</keyword>
<evidence type="ECO:0000256" key="1">
    <source>
        <dbReference type="SAM" id="Phobius"/>
    </source>
</evidence>
<evidence type="ECO:0000313" key="2">
    <source>
        <dbReference type="EMBL" id="AFA47264.1"/>
    </source>
</evidence>
<gene>
    <name evidence="2" type="ordered locus">Awo_c04650</name>
</gene>
<dbReference type="EMBL" id="CP002987">
    <property type="protein sequence ID" value="AFA47264.1"/>
    <property type="molecule type" value="Genomic_DNA"/>
</dbReference>
<dbReference type="KEGG" id="awo:Awo_c04650"/>
<feature type="transmembrane region" description="Helical" evidence="1">
    <location>
        <begin position="73"/>
        <end position="96"/>
    </location>
</feature>
<dbReference type="STRING" id="931626.Awo_c04650"/>
<keyword evidence="1" id="KW-1133">Transmembrane helix</keyword>
<dbReference type="Proteomes" id="UP000007177">
    <property type="component" value="Chromosome"/>
</dbReference>
<evidence type="ECO:0000313" key="3">
    <source>
        <dbReference type="Proteomes" id="UP000007177"/>
    </source>
</evidence>
<proteinExistence type="predicted"/>
<organism evidence="2 3">
    <name type="scientific">Acetobacterium woodii (strain ATCC 29683 / DSM 1030 / JCM 2381 / KCTC 1655 / WB1)</name>
    <dbReference type="NCBI Taxonomy" id="931626"/>
    <lineage>
        <taxon>Bacteria</taxon>
        <taxon>Bacillati</taxon>
        <taxon>Bacillota</taxon>
        <taxon>Clostridia</taxon>
        <taxon>Eubacteriales</taxon>
        <taxon>Eubacteriaceae</taxon>
        <taxon>Acetobacterium</taxon>
    </lineage>
</organism>
<feature type="transmembrane region" description="Helical" evidence="1">
    <location>
        <begin position="33"/>
        <end position="53"/>
    </location>
</feature>
<dbReference type="OrthoDB" id="1097929at2"/>
<reference evidence="2 3" key="2">
    <citation type="journal article" date="2012" name="PLoS ONE">
        <title>An ancient pathway combining carbon dioxide fixation with the generation and utilization of a sodium ion gradient for ATP synthesis.</title>
        <authorList>
            <person name="Poehlein A."/>
            <person name="Schmidt S."/>
            <person name="Kaster A.K."/>
            <person name="Goenrich M."/>
            <person name="Vollmers J."/>
            <person name="Thurmer A."/>
            <person name="Bertsch J."/>
            <person name="Schuchmann K."/>
            <person name="Voigt B."/>
            <person name="Hecker M."/>
            <person name="Daniel R."/>
            <person name="Thauer R.K."/>
            <person name="Gottschalk G."/>
            <person name="Muller V."/>
        </authorList>
    </citation>
    <scope>NUCLEOTIDE SEQUENCE [LARGE SCALE GENOMIC DNA]</scope>
    <source>
        <strain evidence="3">ATCC 29683 / DSM 1030 / JCM 2381 / KCTC 1655 / WB1</strain>
    </source>
</reference>
<dbReference type="AlphaFoldDB" id="H6LHT5"/>
<dbReference type="HOGENOM" id="CLU_128087_0_0_9"/>
<reference evidence="3" key="1">
    <citation type="submission" date="2011-07" db="EMBL/GenBank/DDBJ databases">
        <title>Complete genome sequence of Acetobacterium woodii.</title>
        <authorList>
            <person name="Poehlein A."/>
            <person name="Schmidt S."/>
            <person name="Kaster A.-K."/>
            <person name="Goenrich M."/>
            <person name="Vollmers J."/>
            <person name="Thuermer A."/>
            <person name="Gottschalk G."/>
            <person name="Thauer R.K."/>
            <person name="Daniel R."/>
            <person name="Mueller V."/>
        </authorList>
    </citation>
    <scope>NUCLEOTIDE SEQUENCE [LARGE SCALE GENOMIC DNA]</scope>
    <source>
        <strain evidence="3">ATCC 29683 / DSM 1030 / JCM 2381 / KCTC 1655 / WB1</strain>
    </source>
</reference>